<comment type="caution">
    <text evidence="7">The sequence shown here is derived from an EMBL/GenBank/DDBJ whole genome shotgun (WGS) entry which is preliminary data.</text>
</comment>
<dbReference type="EMBL" id="PXXO01000007">
    <property type="protein sequence ID" value="PSJ05161.1"/>
    <property type="molecule type" value="Genomic_DNA"/>
</dbReference>
<dbReference type="InterPro" id="IPR000172">
    <property type="entry name" value="GMC_OxRdtase_N"/>
</dbReference>
<dbReference type="InterPro" id="IPR036188">
    <property type="entry name" value="FAD/NAD-bd_sf"/>
</dbReference>
<dbReference type="GO" id="GO:0050660">
    <property type="term" value="F:flavin adenine dinucleotide binding"/>
    <property type="evidence" value="ECO:0007669"/>
    <property type="project" value="InterPro"/>
</dbReference>
<accession>A0A2P7MVD5</accession>
<evidence type="ECO:0000256" key="2">
    <source>
        <dbReference type="ARBA" id="ARBA00022630"/>
    </source>
</evidence>
<evidence type="ECO:0000259" key="6">
    <source>
        <dbReference type="Pfam" id="PF05199"/>
    </source>
</evidence>
<keyword evidence="8" id="KW-1185">Reference proteome</keyword>
<dbReference type="PANTHER" id="PTHR46056:SF12">
    <property type="entry name" value="LONG-CHAIN-ALCOHOL OXIDASE"/>
    <property type="match status" value="1"/>
</dbReference>
<evidence type="ECO:0000256" key="3">
    <source>
        <dbReference type="ARBA" id="ARBA00022827"/>
    </source>
</evidence>
<comment type="similarity">
    <text evidence="1">Belongs to the GMC oxidoreductase family.</text>
</comment>
<proteinExistence type="inferred from homology"/>
<dbReference type="GO" id="GO:0016614">
    <property type="term" value="F:oxidoreductase activity, acting on CH-OH group of donors"/>
    <property type="evidence" value="ECO:0007669"/>
    <property type="project" value="InterPro"/>
</dbReference>
<keyword evidence="4" id="KW-0560">Oxidoreductase</keyword>
<evidence type="ECO:0000313" key="7">
    <source>
        <dbReference type="EMBL" id="PSJ05161.1"/>
    </source>
</evidence>
<protein>
    <submittedName>
        <fullName evidence="7">Dehydrogenase</fullName>
    </submittedName>
</protein>
<organism evidence="7 8">
    <name type="scientific">Cyanobium usitatum str. Tous</name>
    <dbReference type="NCBI Taxonomy" id="2116684"/>
    <lineage>
        <taxon>Bacteria</taxon>
        <taxon>Bacillati</taxon>
        <taxon>Cyanobacteriota</taxon>
        <taxon>Cyanophyceae</taxon>
        <taxon>Synechococcales</taxon>
        <taxon>Prochlorococcaceae</taxon>
        <taxon>Cyanobium</taxon>
    </lineage>
</organism>
<gene>
    <name evidence="7" type="ORF">C7K55_07415</name>
</gene>
<sequence length="546" mass="60139">MAHPSNRTELPGPSLAISPLPNAGQLEVADGAHFDVVIIGSGAGGGTLARHLAPSGLKILVLERGDWLPQEPQNWDAEEVFQKGRYVSKDVWHDKHGKPFQPGSHYFVGGATKMYGAAHFRLRQQDFEQLHHFDGISPAWPLRYSDFEPYYQRAEEMYHVHGQRGEDPTEPPCSGPYPHPPVAHEPRIQKLVDDLRLAGLHPFHAPTGVMLDEANMAFSRCRRCNCCDGFPCLVHAKSDADVLGMRPALAAPNVSLLTRAHVRRLQTDASGRSVQAVQLERDGQPMTVRGDVVVVSCGAANTARLLLMSANDQHPRGLANSSDQVGRNYMSHNSKAMVALAHEPNTTVFQKTLSINDWYLGDADFDYPMGNIQMTGKTNGTIMKGYAPLETFVMPGWSMDKIAEHAVDFWISSEDLPDPNNRVTIDGEGQIHLDYTPNNPTAAQRLYGRLTGMLDQLYLKKHLVERQIYVKNAMGIAAVAHQAGTCRFGDDPATSVLDLNCKAHDLDNLYVVDTSFMPTIGAVNPSLTAIANALRVGDHLRERLGR</sequence>
<dbReference type="RefSeq" id="WP_106502785.1">
    <property type="nucleotide sequence ID" value="NZ_PXXO01000007.1"/>
</dbReference>
<keyword evidence="2" id="KW-0285">Flavoprotein</keyword>
<evidence type="ECO:0000256" key="4">
    <source>
        <dbReference type="ARBA" id="ARBA00023002"/>
    </source>
</evidence>
<dbReference type="Pfam" id="PF00732">
    <property type="entry name" value="GMC_oxred_N"/>
    <property type="match status" value="1"/>
</dbReference>
<dbReference type="SUPFAM" id="SSF51905">
    <property type="entry name" value="FAD/NAD(P)-binding domain"/>
    <property type="match status" value="1"/>
</dbReference>
<dbReference type="OrthoDB" id="9787779at2"/>
<dbReference type="InterPro" id="IPR007867">
    <property type="entry name" value="GMC_OxRtase_C"/>
</dbReference>
<dbReference type="Pfam" id="PF05199">
    <property type="entry name" value="GMC_oxred_C"/>
    <property type="match status" value="1"/>
</dbReference>
<reference evidence="7 8" key="1">
    <citation type="journal article" date="2018" name="Environ. Microbiol.">
        <title>Ecological and genomic features of two widespread freshwater picocyanobacteria.</title>
        <authorList>
            <person name="Cabello-Yeves P.J."/>
            <person name="Picazo A."/>
            <person name="Camacho A."/>
            <person name="Callieri C."/>
            <person name="Rosselli R."/>
            <person name="Roda-Garcia J.J."/>
            <person name="Coutinho F.H."/>
            <person name="Rodriguez-Valera F."/>
        </authorList>
    </citation>
    <scope>NUCLEOTIDE SEQUENCE [LARGE SCALE GENOMIC DNA]</scope>
    <source>
        <strain evidence="7 8">Tous</strain>
    </source>
</reference>
<evidence type="ECO:0000259" key="5">
    <source>
        <dbReference type="Pfam" id="PF00732"/>
    </source>
</evidence>
<feature type="domain" description="Glucose-methanol-choline oxidoreductase C-terminal" evidence="6">
    <location>
        <begin position="469"/>
        <end position="533"/>
    </location>
</feature>
<keyword evidence="3" id="KW-0274">FAD</keyword>
<name>A0A2P7MVD5_9CYAN</name>
<dbReference type="Proteomes" id="UP000243002">
    <property type="component" value="Unassembled WGS sequence"/>
</dbReference>
<dbReference type="AlphaFoldDB" id="A0A2P7MVD5"/>
<evidence type="ECO:0000313" key="8">
    <source>
        <dbReference type="Proteomes" id="UP000243002"/>
    </source>
</evidence>
<feature type="domain" description="Glucose-methanol-choline oxidoreductase N-terminal" evidence="5">
    <location>
        <begin position="212"/>
        <end position="332"/>
    </location>
</feature>
<dbReference type="Gene3D" id="3.50.50.60">
    <property type="entry name" value="FAD/NAD(P)-binding domain"/>
    <property type="match status" value="2"/>
</dbReference>
<dbReference type="PANTHER" id="PTHR46056">
    <property type="entry name" value="LONG-CHAIN-ALCOHOL OXIDASE"/>
    <property type="match status" value="1"/>
</dbReference>
<dbReference type="PRINTS" id="PR00411">
    <property type="entry name" value="PNDRDTASEI"/>
</dbReference>
<evidence type="ECO:0000256" key="1">
    <source>
        <dbReference type="ARBA" id="ARBA00010790"/>
    </source>
</evidence>